<name>J9G438_9ZZZZ</name>
<accession>J9G438</accession>
<dbReference type="AlphaFoldDB" id="J9G438"/>
<comment type="caution">
    <text evidence="1">The sequence shown here is derived from an EMBL/GenBank/DDBJ whole genome shotgun (WGS) entry which is preliminary data.</text>
</comment>
<gene>
    <name evidence="1" type="ORF">EVA_10291</name>
</gene>
<evidence type="ECO:0000313" key="1">
    <source>
        <dbReference type="EMBL" id="EJX01604.1"/>
    </source>
</evidence>
<sequence>MGALHKVSATLRREVGALQQGFDIAANTAYGGAQFVGDVIAHFLLEFPVLLGTRYIAQSHLETTVAVHQELYGIIRTASVEVEAEDRCLFGNGAATTI</sequence>
<organism evidence="1">
    <name type="scientific">gut metagenome</name>
    <dbReference type="NCBI Taxonomy" id="749906"/>
    <lineage>
        <taxon>unclassified sequences</taxon>
        <taxon>metagenomes</taxon>
        <taxon>organismal metagenomes</taxon>
    </lineage>
</organism>
<proteinExistence type="predicted"/>
<reference evidence="1" key="1">
    <citation type="journal article" date="2012" name="PLoS ONE">
        <title>Gene sets for utilization of primary and secondary nutrition supplies in the distal gut of endangered iberian lynx.</title>
        <authorList>
            <person name="Alcaide M."/>
            <person name="Messina E."/>
            <person name="Richter M."/>
            <person name="Bargiela R."/>
            <person name="Peplies J."/>
            <person name="Huws S.A."/>
            <person name="Newbold C.J."/>
            <person name="Golyshin P.N."/>
            <person name="Simon M.A."/>
            <person name="Lopez G."/>
            <person name="Yakimov M.M."/>
            <person name="Ferrer M."/>
        </authorList>
    </citation>
    <scope>NUCLEOTIDE SEQUENCE</scope>
</reference>
<protein>
    <submittedName>
        <fullName evidence="1">Uncharacterized protein</fullName>
    </submittedName>
</protein>
<dbReference type="EMBL" id="AMCI01002886">
    <property type="protein sequence ID" value="EJX01604.1"/>
    <property type="molecule type" value="Genomic_DNA"/>
</dbReference>